<protein>
    <submittedName>
        <fullName evidence="6">Flagellar motor protein MotB</fullName>
    </submittedName>
</protein>
<dbReference type="PANTHER" id="PTHR30329:SF21">
    <property type="entry name" value="LIPOPROTEIN YIAD-RELATED"/>
    <property type="match status" value="1"/>
</dbReference>
<reference evidence="6 7" key="1">
    <citation type="journal article" date="2016" name="ISME J.">
        <title>Global occurrence and heterogeneity of the Roseobacter-clade species Ruegeria mobilis.</title>
        <authorList>
            <person name="Sonnenschein E."/>
            <person name="Gram L."/>
        </authorList>
    </citation>
    <scope>NUCLEOTIDE SEQUENCE [LARGE SCALE GENOMIC DNA]</scope>
    <source>
        <strain evidence="6 7">F1926</strain>
    </source>
</reference>
<evidence type="ECO:0000256" key="2">
    <source>
        <dbReference type="PROSITE-ProRule" id="PRU00473"/>
    </source>
</evidence>
<dbReference type="Proteomes" id="UP000013243">
    <property type="component" value="Chromosome"/>
</dbReference>
<dbReference type="STRING" id="1265309.K529_011775"/>
<sequence length="345" mass="36972">MFQQRLTARLWRLVCAALICVGITAQTNAATISVPLPAGSELLREQETPLDTLLLPTGPVAGDDVPTRAVEGRIHRRSWRIGDDLSPLEVLAPIRTALEKRGFQEVYACTAQACGGFGFRFGIEVIPAPDMAVNLSNYEFLAAEQPETGTAVSLLVSRFGGSIYVQMLERHDPSQSLRPSGGPSSGERDTSDGAELSSDITDAAEQALLVDAIKKGGSLTTGAIRDLLMLQGRVPLLDLEFDTASTQMGEGPFDSLRQLAEFLDQNKSATILLVGHTDTVGGLEGNIALSRRRAISVRERLTTRYGIDGGRIQVAGAGYMAPLAPNTTETGRETNRRVEAVLVTP</sequence>
<dbReference type="InterPro" id="IPR050330">
    <property type="entry name" value="Bact_OuterMem_StrucFunc"/>
</dbReference>
<dbReference type="GO" id="GO:0016020">
    <property type="term" value="C:membrane"/>
    <property type="evidence" value="ECO:0007669"/>
    <property type="project" value="UniProtKB-UniRule"/>
</dbReference>
<dbReference type="OrthoDB" id="9792021at2"/>
<dbReference type="AlphaFoldDB" id="A0A1B1A4J0"/>
<evidence type="ECO:0000259" key="5">
    <source>
        <dbReference type="PROSITE" id="PS51123"/>
    </source>
</evidence>
<feature type="domain" description="OmpA-like" evidence="5">
    <location>
        <begin position="228"/>
        <end position="345"/>
    </location>
</feature>
<dbReference type="Gene3D" id="3.30.1330.60">
    <property type="entry name" value="OmpA-like domain"/>
    <property type="match status" value="1"/>
</dbReference>
<evidence type="ECO:0000256" key="3">
    <source>
        <dbReference type="SAM" id="MobiDB-lite"/>
    </source>
</evidence>
<dbReference type="PROSITE" id="PS00758">
    <property type="entry name" value="ARGE_DAPE_CPG2_1"/>
    <property type="match status" value="1"/>
</dbReference>
<dbReference type="PROSITE" id="PS51123">
    <property type="entry name" value="OMPA_2"/>
    <property type="match status" value="1"/>
</dbReference>
<dbReference type="CDD" id="cd07185">
    <property type="entry name" value="OmpA_C-like"/>
    <property type="match status" value="1"/>
</dbReference>
<keyword evidence="4" id="KW-0732">Signal</keyword>
<keyword evidence="6" id="KW-0969">Cilium</keyword>
<dbReference type="EMBL" id="CP015230">
    <property type="protein sequence ID" value="ANP41446.1"/>
    <property type="molecule type" value="Genomic_DNA"/>
</dbReference>
<evidence type="ECO:0000256" key="4">
    <source>
        <dbReference type="SAM" id="SignalP"/>
    </source>
</evidence>
<accession>A0A1B1A4J0</accession>
<gene>
    <name evidence="6" type="ORF">K529_011775</name>
</gene>
<feature type="signal peptide" evidence="4">
    <location>
        <begin position="1"/>
        <end position="29"/>
    </location>
</feature>
<evidence type="ECO:0000313" key="7">
    <source>
        <dbReference type="Proteomes" id="UP000013243"/>
    </source>
</evidence>
<evidence type="ECO:0000256" key="1">
    <source>
        <dbReference type="ARBA" id="ARBA00022801"/>
    </source>
</evidence>
<keyword evidence="6" id="KW-0966">Cell projection</keyword>
<evidence type="ECO:0000313" key="6">
    <source>
        <dbReference type="EMBL" id="ANP41446.1"/>
    </source>
</evidence>
<dbReference type="InterPro" id="IPR001261">
    <property type="entry name" value="ArgE/DapE_CS"/>
</dbReference>
<keyword evidence="6" id="KW-0282">Flagellum</keyword>
<keyword evidence="2" id="KW-0472">Membrane</keyword>
<keyword evidence="1" id="KW-0378">Hydrolase</keyword>
<dbReference type="KEGG" id="rmb:K529_011775"/>
<feature type="chain" id="PRO_5008518378" evidence="4">
    <location>
        <begin position="30"/>
        <end position="345"/>
    </location>
</feature>
<feature type="region of interest" description="Disordered" evidence="3">
    <location>
        <begin position="172"/>
        <end position="195"/>
    </location>
</feature>
<dbReference type="PANTHER" id="PTHR30329">
    <property type="entry name" value="STATOR ELEMENT OF FLAGELLAR MOTOR COMPLEX"/>
    <property type="match status" value="1"/>
</dbReference>
<proteinExistence type="predicted"/>
<dbReference type="InterPro" id="IPR006665">
    <property type="entry name" value="OmpA-like"/>
</dbReference>
<dbReference type="Pfam" id="PF00691">
    <property type="entry name" value="OmpA"/>
    <property type="match status" value="1"/>
</dbReference>
<dbReference type="SUPFAM" id="SSF103088">
    <property type="entry name" value="OmpA-like"/>
    <property type="match status" value="1"/>
</dbReference>
<organism evidence="6 7">
    <name type="scientific">Tritonibacter mobilis F1926</name>
    <dbReference type="NCBI Taxonomy" id="1265309"/>
    <lineage>
        <taxon>Bacteria</taxon>
        <taxon>Pseudomonadati</taxon>
        <taxon>Pseudomonadota</taxon>
        <taxon>Alphaproteobacteria</taxon>
        <taxon>Rhodobacterales</taxon>
        <taxon>Paracoccaceae</taxon>
        <taxon>Tritonibacter</taxon>
    </lineage>
</organism>
<dbReference type="InterPro" id="IPR036737">
    <property type="entry name" value="OmpA-like_sf"/>
</dbReference>
<name>A0A1B1A4J0_9RHOB</name>